<feature type="transmembrane region" description="Helical" evidence="1">
    <location>
        <begin position="58"/>
        <end position="83"/>
    </location>
</feature>
<sequence length="151" mass="17080">MVKKSQDSFDLVVYSIGLAFTFLMVILSRWLSKPIMGEIESGNSLVDLVFNGNDQISFLWNLLLPTLLIFTGVIILIGLLFQMGKAIVSKHDSRLNKLLLILIAHLVFIDLIFAVKNGWQLLVLNFQYIAILVVLLIIIGTTIQYFVKLKK</sequence>
<dbReference type="AlphaFoldDB" id="A0A285UKC0"/>
<keyword evidence="3" id="KW-1185">Reference proteome</keyword>
<keyword evidence="1" id="KW-1133">Transmembrane helix</keyword>
<dbReference type="Proteomes" id="UP000219252">
    <property type="component" value="Unassembled WGS sequence"/>
</dbReference>
<reference evidence="3" key="1">
    <citation type="submission" date="2017-08" db="EMBL/GenBank/DDBJ databases">
        <authorList>
            <person name="Varghese N."/>
            <person name="Submissions S."/>
        </authorList>
    </citation>
    <scope>NUCLEOTIDE SEQUENCE [LARGE SCALE GENOMIC DNA]</scope>
    <source>
        <strain evidence="3">JC23</strain>
    </source>
</reference>
<name>A0A285UKC0_9BACL</name>
<gene>
    <name evidence="2" type="ORF">SAMN05877842_108126</name>
</gene>
<feature type="transmembrane region" description="Helical" evidence="1">
    <location>
        <begin position="126"/>
        <end position="147"/>
    </location>
</feature>
<keyword evidence="1" id="KW-0812">Transmembrane</keyword>
<keyword evidence="1" id="KW-0472">Membrane</keyword>
<organism evidence="2 3">
    <name type="scientific">Ureibacillus acetophenoni</name>
    <dbReference type="NCBI Taxonomy" id="614649"/>
    <lineage>
        <taxon>Bacteria</taxon>
        <taxon>Bacillati</taxon>
        <taxon>Bacillota</taxon>
        <taxon>Bacilli</taxon>
        <taxon>Bacillales</taxon>
        <taxon>Caryophanaceae</taxon>
        <taxon>Ureibacillus</taxon>
    </lineage>
</organism>
<feature type="transmembrane region" description="Helical" evidence="1">
    <location>
        <begin position="12"/>
        <end position="31"/>
    </location>
</feature>
<proteinExistence type="predicted"/>
<protein>
    <submittedName>
        <fullName evidence="2">Uncharacterized protein</fullName>
    </submittedName>
</protein>
<accession>A0A285UKC0</accession>
<evidence type="ECO:0000256" key="1">
    <source>
        <dbReference type="SAM" id="Phobius"/>
    </source>
</evidence>
<feature type="transmembrane region" description="Helical" evidence="1">
    <location>
        <begin position="95"/>
        <end position="114"/>
    </location>
</feature>
<evidence type="ECO:0000313" key="3">
    <source>
        <dbReference type="Proteomes" id="UP000219252"/>
    </source>
</evidence>
<dbReference type="OrthoDB" id="2736369at2"/>
<dbReference type="RefSeq" id="WP_097149880.1">
    <property type="nucleotide sequence ID" value="NZ_OBQC01000008.1"/>
</dbReference>
<dbReference type="EMBL" id="OBQC01000008">
    <property type="protein sequence ID" value="SOC40691.1"/>
    <property type="molecule type" value="Genomic_DNA"/>
</dbReference>
<evidence type="ECO:0000313" key="2">
    <source>
        <dbReference type="EMBL" id="SOC40691.1"/>
    </source>
</evidence>